<dbReference type="GO" id="GO:0003855">
    <property type="term" value="F:3-dehydroquinate dehydratase activity"/>
    <property type="evidence" value="ECO:0007669"/>
    <property type="project" value="UniProtKB-UniRule"/>
</dbReference>
<feature type="binding site" evidence="8 10">
    <location>
        <position position="80"/>
    </location>
    <ligand>
        <name>substrate</name>
    </ligand>
</feature>
<dbReference type="PIRSF" id="PIRSF001399">
    <property type="entry name" value="DHquinase_II"/>
    <property type="match status" value="1"/>
</dbReference>
<dbReference type="PANTHER" id="PTHR21272:SF3">
    <property type="entry name" value="CATABOLIC 3-DEHYDROQUINASE"/>
    <property type="match status" value="1"/>
</dbReference>
<reference evidence="12" key="1">
    <citation type="submission" date="2024-06" db="EMBL/GenBank/DDBJ databases">
        <title>Streptomyces sp. strain HUAS MG91 genome sequences.</title>
        <authorList>
            <person name="Mo P."/>
        </authorList>
    </citation>
    <scope>NUCLEOTIDE SEQUENCE</scope>
    <source>
        <strain evidence="12">HUAS MG91</strain>
    </source>
</reference>
<evidence type="ECO:0000256" key="11">
    <source>
        <dbReference type="PIRSR" id="PIRSR001399-3"/>
    </source>
</evidence>
<dbReference type="CDD" id="cd00466">
    <property type="entry name" value="DHQase_II"/>
    <property type="match status" value="1"/>
</dbReference>
<keyword evidence="7 8" id="KW-0456">Lyase</keyword>
<feature type="binding site" evidence="8 10">
    <location>
        <begin position="108"/>
        <end position="109"/>
    </location>
    <ligand>
        <name>substrate</name>
    </ligand>
</feature>
<evidence type="ECO:0000256" key="7">
    <source>
        <dbReference type="ARBA" id="ARBA00023239"/>
    </source>
</evidence>
<keyword evidence="8" id="KW-0028">Amino-acid biosynthesis</keyword>
<protein>
    <recommendedName>
        <fullName evidence="5 8">3-dehydroquinate dehydratase</fullName>
        <shortName evidence="8">3-dehydroquinase</shortName>
        <ecNumber evidence="5 8">4.2.1.10</ecNumber>
    </recommendedName>
    <alternativeName>
        <fullName evidence="8">Type II DHQase</fullName>
    </alternativeName>
</protein>
<evidence type="ECO:0000256" key="4">
    <source>
        <dbReference type="ARBA" id="ARBA00011193"/>
    </source>
</evidence>
<dbReference type="InterPro" id="IPR001874">
    <property type="entry name" value="DHquinase_II"/>
</dbReference>
<dbReference type="Gene3D" id="3.40.50.9100">
    <property type="entry name" value="Dehydroquinase, class II"/>
    <property type="match status" value="1"/>
</dbReference>
<dbReference type="InterPro" id="IPR018509">
    <property type="entry name" value="DHquinase_II_CS"/>
</dbReference>
<dbReference type="NCBIfam" id="NF003805">
    <property type="entry name" value="PRK05395.1-2"/>
    <property type="match status" value="1"/>
</dbReference>
<comment type="catalytic activity">
    <reaction evidence="1 8">
        <text>3-dehydroquinate = 3-dehydroshikimate + H2O</text>
        <dbReference type="Rhea" id="RHEA:21096"/>
        <dbReference type="ChEBI" id="CHEBI:15377"/>
        <dbReference type="ChEBI" id="CHEBI:16630"/>
        <dbReference type="ChEBI" id="CHEBI:32364"/>
        <dbReference type="EC" id="4.2.1.10"/>
    </reaction>
</comment>
<dbReference type="GO" id="GO:0009423">
    <property type="term" value="P:chorismate biosynthetic process"/>
    <property type="evidence" value="ECO:0007669"/>
    <property type="project" value="UniProtKB-UniRule"/>
</dbReference>
<name>A0AAU8IPJ4_9ACTN</name>
<feature type="binding site" evidence="8 10">
    <location>
        <position position="86"/>
    </location>
    <ligand>
        <name>substrate</name>
    </ligand>
</feature>
<dbReference type="KEGG" id="stac:ABII15_09810"/>
<evidence type="ECO:0000256" key="10">
    <source>
        <dbReference type="PIRSR" id="PIRSR001399-2"/>
    </source>
</evidence>
<evidence type="ECO:0000256" key="9">
    <source>
        <dbReference type="PIRSR" id="PIRSR001399-1"/>
    </source>
</evidence>
<dbReference type="GO" id="GO:0008652">
    <property type="term" value="P:amino acid biosynthetic process"/>
    <property type="evidence" value="ECO:0007669"/>
    <property type="project" value="UniProtKB-KW"/>
</dbReference>
<comment type="similarity">
    <text evidence="3 8">Belongs to the type-II 3-dehydroquinase family.</text>
</comment>
<sequence length="157" mass="16799">MPHTLASAPIMVLNGPNLNLLGKRQPEIYGLDTLADIEALCVKAAAAQGATVDFRQSNHEGELVDWIHEARENHVGIVINPAAYSHTSVAILDALNTCDGMPVIEVHISNIHQREEFRHHSYVSHRADGVIAGCGVQGYVFGVERVAALAAPGAVHA</sequence>
<dbReference type="InterPro" id="IPR036441">
    <property type="entry name" value="DHquinase_II_sf"/>
</dbReference>
<dbReference type="NCBIfam" id="TIGR01088">
    <property type="entry name" value="aroQ"/>
    <property type="match status" value="1"/>
</dbReference>
<feature type="active site" description="Proton donor" evidence="8 9">
    <location>
        <position position="107"/>
    </location>
</feature>
<evidence type="ECO:0000313" key="12">
    <source>
        <dbReference type="EMBL" id="XCJ70247.1"/>
    </source>
</evidence>
<evidence type="ECO:0000256" key="8">
    <source>
        <dbReference type="HAMAP-Rule" id="MF_00169"/>
    </source>
</evidence>
<feature type="site" description="Transition state stabilizer" evidence="8 11">
    <location>
        <position position="24"/>
    </location>
</feature>
<dbReference type="PANTHER" id="PTHR21272">
    <property type="entry name" value="CATABOLIC 3-DEHYDROQUINASE"/>
    <property type="match status" value="1"/>
</dbReference>
<proteinExistence type="inferred from homology"/>
<keyword evidence="6 8" id="KW-0057">Aromatic amino acid biosynthesis</keyword>
<dbReference type="EC" id="4.2.1.10" evidence="5 8"/>
<feature type="binding site" evidence="8 10">
    <location>
        <position position="93"/>
    </location>
    <ligand>
        <name>substrate</name>
    </ligand>
</feature>
<dbReference type="HAMAP" id="MF_00169">
    <property type="entry name" value="AroQ"/>
    <property type="match status" value="1"/>
</dbReference>
<comment type="pathway">
    <text evidence="2 8">Metabolic intermediate biosynthesis; chorismate biosynthesis; chorismate from D-erythrose 4-phosphate and phosphoenolpyruvate: step 3/7.</text>
</comment>
<dbReference type="NCBIfam" id="NF003806">
    <property type="entry name" value="PRK05395.1-3"/>
    <property type="match status" value="1"/>
</dbReference>
<comment type="function">
    <text evidence="8">Catalyzes a trans-dehydration via an enolate intermediate.</text>
</comment>
<organism evidence="12">
    <name type="scientific">Streptomyces tabacisoli</name>
    <dbReference type="NCBI Taxonomy" id="3156398"/>
    <lineage>
        <taxon>Bacteria</taxon>
        <taxon>Bacillati</taxon>
        <taxon>Actinomycetota</taxon>
        <taxon>Actinomycetes</taxon>
        <taxon>Kitasatosporales</taxon>
        <taxon>Streptomycetaceae</taxon>
        <taxon>Streptomyces</taxon>
    </lineage>
</organism>
<comment type="subunit">
    <text evidence="4 8">Homododecamer.</text>
</comment>
<dbReference type="EMBL" id="CP159534">
    <property type="protein sequence ID" value="XCJ70247.1"/>
    <property type="molecule type" value="Genomic_DNA"/>
</dbReference>
<evidence type="ECO:0000256" key="1">
    <source>
        <dbReference type="ARBA" id="ARBA00001864"/>
    </source>
</evidence>
<dbReference type="NCBIfam" id="NF003807">
    <property type="entry name" value="PRK05395.1-4"/>
    <property type="match status" value="1"/>
</dbReference>
<evidence type="ECO:0000256" key="6">
    <source>
        <dbReference type="ARBA" id="ARBA00023141"/>
    </source>
</evidence>
<dbReference type="RefSeq" id="WP_353941896.1">
    <property type="nucleotide sequence ID" value="NZ_CP159534.1"/>
</dbReference>
<evidence type="ECO:0000256" key="5">
    <source>
        <dbReference type="ARBA" id="ARBA00012060"/>
    </source>
</evidence>
<accession>A0AAU8IPJ4</accession>
<evidence type="ECO:0000256" key="2">
    <source>
        <dbReference type="ARBA" id="ARBA00004902"/>
    </source>
</evidence>
<dbReference type="AlphaFoldDB" id="A0AAU8IPJ4"/>
<dbReference type="GO" id="GO:0009073">
    <property type="term" value="P:aromatic amino acid family biosynthetic process"/>
    <property type="evidence" value="ECO:0007669"/>
    <property type="project" value="UniProtKB-KW"/>
</dbReference>
<feature type="binding site" evidence="8 10">
    <location>
        <position position="118"/>
    </location>
    <ligand>
        <name>substrate</name>
    </ligand>
</feature>
<dbReference type="SUPFAM" id="SSF52304">
    <property type="entry name" value="Type II 3-dehydroquinate dehydratase"/>
    <property type="match status" value="1"/>
</dbReference>
<evidence type="ECO:0000256" key="3">
    <source>
        <dbReference type="ARBA" id="ARBA00011037"/>
    </source>
</evidence>
<gene>
    <name evidence="8 12" type="primary">aroQ</name>
    <name evidence="12" type="ORF">ABII15_09810</name>
</gene>
<dbReference type="GO" id="GO:0019631">
    <property type="term" value="P:quinate catabolic process"/>
    <property type="evidence" value="ECO:0007669"/>
    <property type="project" value="TreeGrafter"/>
</dbReference>
<dbReference type="PROSITE" id="PS01029">
    <property type="entry name" value="DEHYDROQUINASE_II"/>
    <property type="match status" value="1"/>
</dbReference>
<feature type="active site" description="Proton acceptor" evidence="8 9">
    <location>
        <position position="29"/>
    </location>
</feature>
<dbReference type="Pfam" id="PF01220">
    <property type="entry name" value="DHquinase_II"/>
    <property type="match status" value="1"/>
</dbReference>